<protein>
    <recommendedName>
        <fullName evidence="4">HTH marR-type domain-containing protein</fullName>
    </recommendedName>
</protein>
<evidence type="ECO:0000313" key="2">
    <source>
        <dbReference type="EMBL" id="GEK85697.1"/>
    </source>
</evidence>
<dbReference type="EMBL" id="BJUW01000003">
    <property type="protein sequence ID" value="GEK85697.1"/>
    <property type="molecule type" value="Genomic_DNA"/>
</dbReference>
<evidence type="ECO:0000313" key="3">
    <source>
        <dbReference type="Proteomes" id="UP000321225"/>
    </source>
</evidence>
<sequence>MHSYKQRTSLMNSTSENEQTPRPFGYWLKAVDRLMAAEFATAFESFGVTRRDWRLLNRIDGTVDGGTGPIPVHKLGRLIELGWVTDADGTWILTDEGQDAKERLGAIVDGIRAKVTDAVPADDLATTIATLEQLARAFGWDENTPLPRGRRHRHGSGPHGSGRGHGHGFGPRHFGRHDFGPRGFEHGDFEHGGFEHGGHARGHAGHGAPGFGERGFGERGDCRHDEHPFAHGEGRGRHAPHQHGHHGRARFARMAQGAYERGFDAGFSRGRGES</sequence>
<feature type="compositionally biased region" description="Basic residues" evidence="1">
    <location>
        <begin position="237"/>
        <end position="249"/>
    </location>
</feature>
<gene>
    <name evidence="2" type="ORF">MAE01_08730</name>
</gene>
<dbReference type="InterPro" id="IPR036390">
    <property type="entry name" value="WH_DNA-bd_sf"/>
</dbReference>
<dbReference type="InterPro" id="IPR036388">
    <property type="entry name" value="WH-like_DNA-bd_sf"/>
</dbReference>
<feature type="compositionally biased region" description="Basic residues" evidence="1">
    <location>
        <begin position="148"/>
        <end position="166"/>
    </location>
</feature>
<dbReference type="AlphaFoldDB" id="A0A511AIA2"/>
<reference evidence="2 3" key="1">
    <citation type="submission" date="2019-07" db="EMBL/GenBank/DDBJ databases">
        <title>Whole genome shotgun sequence of Microbacterium aerolatum NBRC 103071.</title>
        <authorList>
            <person name="Hosoyama A."/>
            <person name="Uohara A."/>
            <person name="Ohji S."/>
            <person name="Ichikawa N."/>
        </authorList>
    </citation>
    <scope>NUCLEOTIDE SEQUENCE [LARGE SCALE GENOMIC DNA]</scope>
    <source>
        <strain evidence="2 3">NBRC 103071</strain>
    </source>
</reference>
<dbReference type="SUPFAM" id="SSF46785">
    <property type="entry name" value="Winged helix' DNA-binding domain"/>
    <property type="match status" value="1"/>
</dbReference>
<feature type="compositionally biased region" description="Basic and acidic residues" evidence="1">
    <location>
        <begin position="176"/>
        <end position="198"/>
    </location>
</feature>
<dbReference type="Proteomes" id="UP000321225">
    <property type="component" value="Unassembled WGS sequence"/>
</dbReference>
<name>A0A511AIA2_9MICO</name>
<evidence type="ECO:0000256" key="1">
    <source>
        <dbReference type="SAM" id="MobiDB-lite"/>
    </source>
</evidence>
<dbReference type="Gene3D" id="1.10.10.10">
    <property type="entry name" value="Winged helix-like DNA-binding domain superfamily/Winged helix DNA-binding domain"/>
    <property type="match status" value="2"/>
</dbReference>
<keyword evidence="3" id="KW-1185">Reference proteome</keyword>
<proteinExistence type="predicted"/>
<feature type="region of interest" description="Disordered" evidence="1">
    <location>
        <begin position="1"/>
        <end position="20"/>
    </location>
</feature>
<feature type="compositionally biased region" description="Gly residues" evidence="1">
    <location>
        <begin position="205"/>
        <end position="214"/>
    </location>
</feature>
<feature type="region of interest" description="Disordered" evidence="1">
    <location>
        <begin position="141"/>
        <end position="249"/>
    </location>
</feature>
<comment type="caution">
    <text evidence="2">The sequence shown here is derived from an EMBL/GenBank/DDBJ whole genome shotgun (WGS) entry which is preliminary data.</text>
</comment>
<accession>A0A511AIA2</accession>
<organism evidence="2 3">
    <name type="scientific">Microbacterium aerolatum</name>
    <dbReference type="NCBI Taxonomy" id="153731"/>
    <lineage>
        <taxon>Bacteria</taxon>
        <taxon>Bacillati</taxon>
        <taxon>Actinomycetota</taxon>
        <taxon>Actinomycetes</taxon>
        <taxon>Micrococcales</taxon>
        <taxon>Microbacteriaceae</taxon>
        <taxon>Microbacterium</taxon>
    </lineage>
</organism>
<evidence type="ECO:0008006" key="4">
    <source>
        <dbReference type="Google" id="ProtNLM"/>
    </source>
</evidence>
<feature type="compositionally biased region" description="Basic and acidic residues" evidence="1">
    <location>
        <begin position="215"/>
        <end position="236"/>
    </location>
</feature>